<keyword evidence="4" id="KW-1185">Reference proteome</keyword>
<evidence type="ECO:0000313" key="4">
    <source>
        <dbReference type="Proteomes" id="UP001237448"/>
    </source>
</evidence>
<comment type="caution">
    <text evidence="3">The sequence shown here is derived from an EMBL/GenBank/DDBJ whole genome shotgun (WGS) entry which is preliminary data.</text>
</comment>
<organism evidence="3 4">
    <name type="scientific">Labrys monachus</name>
    <dbReference type="NCBI Taxonomy" id="217067"/>
    <lineage>
        <taxon>Bacteria</taxon>
        <taxon>Pseudomonadati</taxon>
        <taxon>Pseudomonadota</taxon>
        <taxon>Alphaproteobacteria</taxon>
        <taxon>Hyphomicrobiales</taxon>
        <taxon>Xanthobacteraceae</taxon>
        <taxon>Labrys</taxon>
    </lineage>
</organism>
<evidence type="ECO:0000256" key="2">
    <source>
        <dbReference type="SAM" id="SignalP"/>
    </source>
</evidence>
<dbReference type="EMBL" id="JAUSVK010000001">
    <property type="protein sequence ID" value="MDQ0394326.1"/>
    <property type="molecule type" value="Genomic_DNA"/>
</dbReference>
<protein>
    <recommendedName>
        <fullName evidence="5">DUF5666 domain-containing protein</fullName>
    </recommendedName>
</protein>
<accession>A0ABU0FIJ2</accession>
<evidence type="ECO:0000313" key="3">
    <source>
        <dbReference type="EMBL" id="MDQ0394326.1"/>
    </source>
</evidence>
<keyword evidence="2" id="KW-0732">Signal</keyword>
<evidence type="ECO:0000256" key="1">
    <source>
        <dbReference type="SAM" id="MobiDB-lite"/>
    </source>
</evidence>
<reference evidence="3 4" key="1">
    <citation type="submission" date="2023-07" db="EMBL/GenBank/DDBJ databases">
        <title>Genomic Encyclopedia of Type Strains, Phase IV (KMG-IV): sequencing the most valuable type-strain genomes for metagenomic binning, comparative biology and taxonomic classification.</title>
        <authorList>
            <person name="Goeker M."/>
        </authorList>
    </citation>
    <scope>NUCLEOTIDE SEQUENCE [LARGE SCALE GENOMIC DNA]</scope>
    <source>
        <strain evidence="3 4">DSM 5896</strain>
    </source>
</reference>
<gene>
    <name evidence="3" type="ORF">J3R73_004118</name>
</gene>
<dbReference type="RefSeq" id="WP_307431126.1">
    <property type="nucleotide sequence ID" value="NZ_JAUSVK010000001.1"/>
</dbReference>
<feature type="chain" id="PRO_5045645451" description="DUF5666 domain-containing protein" evidence="2">
    <location>
        <begin position="22"/>
        <end position="199"/>
    </location>
</feature>
<proteinExistence type="predicted"/>
<sequence length="199" mass="20428">MRFSTLTGAALMLALAFPAGAQETRKGIRGVVATLDGQTLGVRGKDGTVTAVTLAPDWTVRVLVPIGVEAIHPGSFIGTAQMPQADGSGRSLEVHVFPPGVKSGEGERDWDSEPGSRMTNGTVEGEVTSDAKGRELTLAFPSGSRRITIPPDVPIVEFGPGQRAQIKPGVAVFVVAQSAGGGWKASSVSIGQDGAAPPM</sequence>
<name>A0ABU0FIJ2_9HYPH</name>
<feature type="signal peptide" evidence="2">
    <location>
        <begin position="1"/>
        <end position="21"/>
    </location>
</feature>
<evidence type="ECO:0008006" key="5">
    <source>
        <dbReference type="Google" id="ProtNLM"/>
    </source>
</evidence>
<feature type="region of interest" description="Disordered" evidence="1">
    <location>
        <begin position="99"/>
        <end position="120"/>
    </location>
</feature>
<dbReference type="Proteomes" id="UP001237448">
    <property type="component" value="Unassembled WGS sequence"/>
</dbReference>